<dbReference type="Proteomes" id="UP000249605">
    <property type="component" value="Plasmid unnamed1"/>
</dbReference>
<reference evidence="2 3" key="1">
    <citation type="submission" date="2018-06" db="EMBL/GenBank/DDBJ databases">
        <title>Complete genome sequencing of Azospirillum sp. M2T2B2.</title>
        <authorList>
            <person name="Heo J."/>
            <person name="Kim S.-J."/>
            <person name="Kwon S.-W."/>
            <person name="Anandham R."/>
        </authorList>
    </citation>
    <scope>NUCLEOTIDE SEQUENCE [LARGE SCALE GENOMIC DNA]</scope>
    <source>
        <strain evidence="2 3">M2T2B2</strain>
        <plasmid evidence="2 3">unnamed1</plasmid>
    </source>
</reference>
<keyword evidence="2" id="KW-0614">Plasmid</keyword>
<evidence type="ECO:0000313" key="3">
    <source>
        <dbReference type="Proteomes" id="UP000249605"/>
    </source>
</evidence>
<gene>
    <name evidence="2" type="ORF">DM194_14765</name>
</gene>
<accession>A0A2U9SAF8</accession>
<keyword evidence="1" id="KW-0812">Transmembrane</keyword>
<dbReference type="AlphaFoldDB" id="A0A2U9SAF8"/>
<dbReference type="KEGG" id="azm:DM194_14765"/>
<name>A0A2U9SAF8_9PROT</name>
<protein>
    <submittedName>
        <fullName evidence="2">Uncharacterized protein</fullName>
    </submittedName>
</protein>
<dbReference type="EMBL" id="CP029830">
    <property type="protein sequence ID" value="AWU95566.1"/>
    <property type="molecule type" value="Genomic_DNA"/>
</dbReference>
<keyword evidence="1" id="KW-1133">Transmembrane helix</keyword>
<evidence type="ECO:0000313" key="2">
    <source>
        <dbReference type="EMBL" id="AWU95566.1"/>
    </source>
</evidence>
<sequence length="114" mass="11650">MTPAISHWLAGIARGAFRDASVACLLFCVLMAFVLAASGDRGARVLMVAFDVSDGAGVIGLARLAAIGAHAMLALHLTVVVAITSAFIRGAWSPLIWLVGRGAKSLAALHRGAA</sequence>
<feature type="transmembrane region" description="Helical" evidence="1">
    <location>
        <begin position="20"/>
        <end position="38"/>
    </location>
</feature>
<organism evidence="2 3">
    <name type="scientific">Azospirillum ramasamyi</name>
    <dbReference type="NCBI Taxonomy" id="682998"/>
    <lineage>
        <taxon>Bacteria</taxon>
        <taxon>Pseudomonadati</taxon>
        <taxon>Pseudomonadota</taxon>
        <taxon>Alphaproteobacteria</taxon>
        <taxon>Rhodospirillales</taxon>
        <taxon>Azospirillaceae</taxon>
        <taxon>Azospirillum</taxon>
    </lineage>
</organism>
<geneLocation type="plasmid" evidence="2 3">
    <name>unnamed1</name>
</geneLocation>
<evidence type="ECO:0000256" key="1">
    <source>
        <dbReference type="SAM" id="Phobius"/>
    </source>
</evidence>
<keyword evidence="3" id="KW-1185">Reference proteome</keyword>
<keyword evidence="1" id="KW-0472">Membrane</keyword>
<proteinExistence type="predicted"/>